<dbReference type="AlphaFoldDB" id="A0AAV8YGD0"/>
<keyword evidence="1" id="KW-1133">Transmembrane helix</keyword>
<keyword evidence="1" id="KW-0812">Transmembrane</keyword>
<comment type="caution">
    <text evidence="2">The sequence shown here is derived from an EMBL/GenBank/DDBJ whole genome shotgun (WGS) entry which is preliminary data.</text>
</comment>
<protein>
    <submittedName>
        <fullName evidence="2">Uncharacterized protein</fullName>
    </submittedName>
</protein>
<keyword evidence="3" id="KW-1185">Reference proteome</keyword>
<evidence type="ECO:0000313" key="3">
    <source>
        <dbReference type="Proteomes" id="UP001162162"/>
    </source>
</evidence>
<keyword evidence="1" id="KW-0472">Membrane</keyword>
<dbReference type="EMBL" id="JAPWTK010000106">
    <property type="protein sequence ID" value="KAJ8949959.1"/>
    <property type="molecule type" value="Genomic_DNA"/>
</dbReference>
<evidence type="ECO:0000313" key="2">
    <source>
        <dbReference type="EMBL" id="KAJ8949959.1"/>
    </source>
</evidence>
<organism evidence="2 3">
    <name type="scientific">Aromia moschata</name>
    <dbReference type="NCBI Taxonomy" id="1265417"/>
    <lineage>
        <taxon>Eukaryota</taxon>
        <taxon>Metazoa</taxon>
        <taxon>Ecdysozoa</taxon>
        <taxon>Arthropoda</taxon>
        <taxon>Hexapoda</taxon>
        <taxon>Insecta</taxon>
        <taxon>Pterygota</taxon>
        <taxon>Neoptera</taxon>
        <taxon>Endopterygota</taxon>
        <taxon>Coleoptera</taxon>
        <taxon>Polyphaga</taxon>
        <taxon>Cucujiformia</taxon>
        <taxon>Chrysomeloidea</taxon>
        <taxon>Cerambycidae</taxon>
        <taxon>Cerambycinae</taxon>
        <taxon>Callichromatini</taxon>
        <taxon>Aromia</taxon>
    </lineage>
</organism>
<reference evidence="2" key="1">
    <citation type="journal article" date="2023" name="Insect Mol. Biol.">
        <title>Genome sequencing provides insights into the evolution of gene families encoding plant cell wall-degrading enzymes in longhorned beetles.</title>
        <authorList>
            <person name="Shin N.R."/>
            <person name="Okamura Y."/>
            <person name="Kirsch R."/>
            <person name="Pauchet Y."/>
        </authorList>
    </citation>
    <scope>NUCLEOTIDE SEQUENCE</scope>
    <source>
        <strain evidence="2">AMC_N1</strain>
    </source>
</reference>
<sequence>MDKDKPCMNRLSKPVGTLSKSKDILITITDKEWRKGVMLIAESTHNISNEETDLLETGIMCSLEKNFRDIPSKKNQVLISRLLQRSTDGEIPDEIIIEFKRQSPENIADIRTMAPVVRLYLAICRLRVNANKMRMFCCNAFLFMGDLAVPLLFIVLTSWTEIFPMESNLKCYPLAKGTGNPSSRSSELAVRLLCKMKETKWVYKKVNEFLKPLIYKISAENVNFKATAIILIGKICKEFKPVKELEETYLNDLRRWLIGLTEDLGVPDLIEKSVDLSLSMLPKKRQKLKKNKK</sequence>
<dbReference type="Proteomes" id="UP001162162">
    <property type="component" value="Unassembled WGS sequence"/>
</dbReference>
<name>A0AAV8YGD0_9CUCU</name>
<feature type="transmembrane region" description="Helical" evidence="1">
    <location>
        <begin position="135"/>
        <end position="159"/>
    </location>
</feature>
<accession>A0AAV8YGD0</accession>
<gene>
    <name evidence="2" type="ORF">NQ318_002366</name>
</gene>
<proteinExistence type="predicted"/>
<evidence type="ECO:0000256" key="1">
    <source>
        <dbReference type="SAM" id="Phobius"/>
    </source>
</evidence>